<evidence type="ECO:0000256" key="3">
    <source>
        <dbReference type="ARBA" id="ARBA00023163"/>
    </source>
</evidence>
<evidence type="ECO:0000259" key="4">
    <source>
        <dbReference type="PROSITE" id="PS01124"/>
    </source>
</evidence>
<evidence type="ECO:0000313" key="6">
    <source>
        <dbReference type="Proteomes" id="UP001595711"/>
    </source>
</evidence>
<dbReference type="SUPFAM" id="SSF46689">
    <property type="entry name" value="Homeodomain-like"/>
    <property type="match status" value="2"/>
</dbReference>
<feature type="domain" description="HTH araC/xylS-type" evidence="4">
    <location>
        <begin position="176"/>
        <end position="273"/>
    </location>
</feature>
<dbReference type="Gene3D" id="1.10.10.60">
    <property type="entry name" value="Homeodomain-like"/>
    <property type="match status" value="1"/>
</dbReference>
<comment type="caution">
    <text evidence="5">The sequence shown here is derived from an EMBL/GenBank/DDBJ whole genome shotgun (WGS) entry which is preliminary data.</text>
</comment>
<dbReference type="InterPro" id="IPR003313">
    <property type="entry name" value="AraC-bd"/>
</dbReference>
<accession>A0ABV7VEE0</accession>
<dbReference type="InterPro" id="IPR009057">
    <property type="entry name" value="Homeodomain-like_sf"/>
</dbReference>
<evidence type="ECO:0000313" key="5">
    <source>
        <dbReference type="EMBL" id="MFC3675869.1"/>
    </source>
</evidence>
<dbReference type="EMBL" id="JBHRYJ010000001">
    <property type="protein sequence ID" value="MFC3675869.1"/>
    <property type="molecule type" value="Genomic_DNA"/>
</dbReference>
<gene>
    <name evidence="5" type="ORF">ACFOOQ_09970</name>
</gene>
<dbReference type="InterPro" id="IPR018060">
    <property type="entry name" value="HTH_AraC"/>
</dbReference>
<dbReference type="InterPro" id="IPR050204">
    <property type="entry name" value="AraC_XylS_family_regulators"/>
</dbReference>
<dbReference type="SMART" id="SM00342">
    <property type="entry name" value="HTH_ARAC"/>
    <property type="match status" value="1"/>
</dbReference>
<name>A0ABV7VEE0_9PROT</name>
<dbReference type="PANTHER" id="PTHR46796">
    <property type="entry name" value="HTH-TYPE TRANSCRIPTIONAL ACTIVATOR RHAS-RELATED"/>
    <property type="match status" value="1"/>
</dbReference>
<dbReference type="InterPro" id="IPR037923">
    <property type="entry name" value="HTH-like"/>
</dbReference>
<dbReference type="PANTHER" id="PTHR46796:SF2">
    <property type="entry name" value="TRANSCRIPTIONAL REGULATORY PROTEIN"/>
    <property type="match status" value="1"/>
</dbReference>
<keyword evidence="1" id="KW-0805">Transcription regulation</keyword>
<proteinExistence type="predicted"/>
<dbReference type="Pfam" id="PF02311">
    <property type="entry name" value="AraC_binding"/>
    <property type="match status" value="1"/>
</dbReference>
<evidence type="ECO:0000256" key="2">
    <source>
        <dbReference type="ARBA" id="ARBA00023125"/>
    </source>
</evidence>
<organism evidence="5 6">
    <name type="scientific">Ferrovibrio xuzhouensis</name>
    <dbReference type="NCBI Taxonomy" id="1576914"/>
    <lineage>
        <taxon>Bacteria</taxon>
        <taxon>Pseudomonadati</taxon>
        <taxon>Pseudomonadota</taxon>
        <taxon>Alphaproteobacteria</taxon>
        <taxon>Rhodospirillales</taxon>
        <taxon>Rhodospirillaceae</taxon>
        <taxon>Ferrovibrio</taxon>
    </lineage>
</organism>
<keyword evidence="2" id="KW-0238">DNA-binding</keyword>
<dbReference type="RefSeq" id="WP_379725254.1">
    <property type="nucleotide sequence ID" value="NZ_JBHRYJ010000001.1"/>
</dbReference>
<dbReference type="Pfam" id="PF12833">
    <property type="entry name" value="HTH_18"/>
    <property type="match status" value="1"/>
</dbReference>
<evidence type="ECO:0000256" key="1">
    <source>
        <dbReference type="ARBA" id="ARBA00023015"/>
    </source>
</evidence>
<reference evidence="6" key="1">
    <citation type="journal article" date="2019" name="Int. J. Syst. Evol. Microbiol.">
        <title>The Global Catalogue of Microorganisms (GCM) 10K type strain sequencing project: providing services to taxonomists for standard genome sequencing and annotation.</title>
        <authorList>
            <consortium name="The Broad Institute Genomics Platform"/>
            <consortium name="The Broad Institute Genome Sequencing Center for Infectious Disease"/>
            <person name="Wu L."/>
            <person name="Ma J."/>
        </authorList>
    </citation>
    <scope>NUCLEOTIDE SEQUENCE [LARGE SCALE GENOMIC DNA]</scope>
    <source>
        <strain evidence="6">KCTC 42182</strain>
    </source>
</reference>
<dbReference type="Proteomes" id="UP001595711">
    <property type="component" value="Unassembled WGS sequence"/>
</dbReference>
<protein>
    <submittedName>
        <fullName evidence="5">Helix-turn-helix domain-containing protein</fullName>
    </submittedName>
</protein>
<sequence length="273" mass="30109">MARRDTRNLAQYWRDPRHPGLTLLCADFTTQEFAVHSHDALVIAVTEQGGAEVRSRGEVQQADCSGLFVFNPAEPHAGQMGASPRWCYRSLYLTESALAAVADGLGLPEIPYFTGNRIRDTALRDGFLALHRSLQDGTDALCEEERLLASFGGLFSRHGSGHRAARPMQRDAALLKKAVTVMDDRYGEAITLDELSAEVGLRKIQLIALFNRTTGMGPHAYLTQLRLRAACSRLKRGEAPATVAADTGFYDQSAMNRHFKRAYGITPLQYARA</sequence>
<dbReference type="SUPFAM" id="SSF51215">
    <property type="entry name" value="Regulatory protein AraC"/>
    <property type="match status" value="1"/>
</dbReference>
<keyword evidence="6" id="KW-1185">Reference proteome</keyword>
<keyword evidence="3" id="KW-0804">Transcription</keyword>
<dbReference type="PROSITE" id="PS01124">
    <property type="entry name" value="HTH_ARAC_FAMILY_2"/>
    <property type="match status" value="1"/>
</dbReference>